<dbReference type="InterPro" id="IPR037401">
    <property type="entry name" value="SnoaL-like"/>
</dbReference>
<evidence type="ECO:0000256" key="1">
    <source>
        <dbReference type="SAM" id="MobiDB-lite"/>
    </source>
</evidence>
<dbReference type="Gene3D" id="3.10.450.50">
    <property type="match status" value="1"/>
</dbReference>
<evidence type="ECO:0000313" key="3">
    <source>
        <dbReference type="EMBL" id="AIO70634.1"/>
    </source>
</evidence>
<evidence type="ECO:0000259" key="2">
    <source>
        <dbReference type="Pfam" id="PF13577"/>
    </source>
</evidence>
<keyword evidence="4" id="KW-1185">Reference proteome</keyword>
<sequence length="244" mass="26142">MSAATSRRGRRTNGDAGEPRAPDAASAMRATRLRGEAEANADIDADAARTDRASASCGGTIARDTHDAHAVHDTPVAAPPTLAALARRVAMLEAERAIRATMTRYMSLCDVPADAADRASLAALFTADAIWEGVGPQYAHQFGRLRGPGEIVAMLLRYLPPTPHFATNVHFLTSETIVVDGAAGRGCWIMLQASDYVDAPAELIAARLTVDFAPSAAGDAWLIRHFRTERLFDAPWRVNRRSPA</sequence>
<dbReference type="SUPFAM" id="SSF54427">
    <property type="entry name" value="NTF2-like"/>
    <property type="match status" value="1"/>
</dbReference>
<gene>
    <name evidence="3" type="ORF">DM82_6333</name>
</gene>
<dbReference type="EMBL" id="CP008727">
    <property type="protein sequence ID" value="AIO70634.1"/>
    <property type="molecule type" value="Genomic_DNA"/>
</dbReference>
<dbReference type="AlphaFoldDB" id="A0AAI8BEM8"/>
<reference evidence="3 4" key="1">
    <citation type="submission" date="2014-06" db="EMBL/GenBank/DDBJ databases">
        <authorList>
            <person name="Bishop-Lilly K.A."/>
            <person name="Broomall S.M."/>
            <person name="Chain P.S."/>
            <person name="Chertkov O."/>
            <person name="Coyne S.R."/>
            <person name="Daligault H.E."/>
            <person name="Davenport K.W."/>
            <person name="Erkkila T."/>
            <person name="Frey K.G."/>
            <person name="Gibbons H.S."/>
            <person name="Gu W."/>
            <person name="Jaissle J."/>
            <person name="Johnson S.L."/>
            <person name="Koroleva G.I."/>
            <person name="Ladner J.T."/>
            <person name="Lo C.-C."/>
            <person name="Minogue T.D."/>
            <person name="Munk C."/>
            <person name="Palacios G.F."/>
            <person name="Redden C.L."/>
            <person name="Rosenzweig C.N."/>
            <person name="Scholz M.B."/>
            <person name="Teshima H."/>
            <person name="Xu Y."/>
        </authorList>
    </citation>
    <scope>NUCLEOTIDE SEQUENCE [LARGE SCALE GENOMIC DNA]</scope>
    <source>
        <strain evidence="3 4">EO147</strain>
    </source>
</reference>
<accession>A0AAI8BEM8</accession>
<feature type="domain" description="SnoaL-like" evidence="2">
    <location>
        <begin position="91"/>
        <end position="226"/>
    </location>
</feature>
<name>A0AAI8BEM8_9BURK</name>
<dbReference type="Proteomes" id="UP000029424">
    <property type="component" value="Chromosome 2"/>
</dbReference>
<evidence type="ECO:0000313" key="4">
    <source>
        <dbReference type="Proteomes" id="UP000029424"/>
    </source>
</evidence>
<dbReference type="Pfam" id="PF13577">
    <property type="entry name" value="SnoaL_4"/>
    <property type="match status" value="1"/>
</dbReference>
<dbReference type="InterPro" id="IPR032710">
    <property type="entry name" value="NTF2-like_dom_sf"/>
</dbReference>
<proteinExistence type="predicted"/>
<feature type="region of interest" description="Disordered" evidence="1">
    <location>
        <begin position="1"/>
        <end position="49"/>
    </location>
</feature>
<organism evidence="3 4">
    <name type="scientific">Burkholderia oklahomensis</name>
    <dbReference type="NCBI Taxonomy" id="342113"/>
    <lineage>
        <taxon>Bacteria</taxon>
        <taxon>Pseudomonadati</taxon>
        <taxon>Pseudomonadota</taxon>
        <taxon>Betaproteobacteria</taxon>
        <taxon>Burkholderiales</taxon>
        <taxon>Burkholderiaceae</taxon>
        <taxon>Burkholderia</taxon>
        <taxon>pseudomallei group</taxon>
    </lineage>
</organism>
<dbReference type="KEGG" id="bok:DM82_6333"/>
<protein>
    <submittedName>
        <fullName evidence="3">SnoaL-like domain protein</fullName>
    </submittedName>
</protein>